<evidence type="ECO:0000313" key="2">
    <source>
        <dbReference type="Proteomes" id="UP000245959"/>
    </source>
</evidence>
<protein>
    <submittedName>
        <fullName evidence="1">Uncharacterized protein</fullName>
    </submittedName>
</protein>
<gene>
    <name evidence="1" type="ORF">C8D82_101154</name>
</gene>
<dbReference type="AlphaFoldDB" id="A0A2U1BBK9"/>
<organism evidence="1 2">
    <name type="scientific">Victivallis vadensis</name>
    <dbReference type="NCBI Taxonomy" id="172901"/>
    <lineage>
        <taxon>Bacteria</taxon>
        <taxon>Pseudomonadati</taxon>
        <taxon>Lentisphaerota</taxon>
        <taxon>Lentisphaeria</taxon>
        <taxon>Victivallales</taxon>
        <taxon>Victivallaceae</taxon>
        <taxon>Victivallis</taxon>
    </lineage>
</organism>
<proteinExistence type="predicted"/>
<sequence>MSLTQDFGSELAGPGCISRCRLRPASEWDGDA</sequence>
<dbReference type="EMBL" id="QEKH01000001">
    <property type="protein sequence ID" value="PVY45957.1"/>
    <property type="molecule type" value="Genomic_DNA"/>
</dbReference>
<reference evidence="1 2" key="1">
    <citation type="submission" date="2018-04" db="EMBL/GenBank/DDBJ databases">
        <title>Genomic Encyclopedia of Type Strains, Phase IV (KMG-IV): sequencing the most valuable type-strain genomes for metagenomic binning, comparative biology and taxonomic classification.</title>
        <authorList>
            <person name="Goeker M."/>
        </authorList>
    </citation>
    <scope>NUCLEOTIDE SEQUENCE [LARGE SCALE GENOMIC DNA]</scope>
    <source>
        <strain evidence="1 2">DSM 14823</strain>
    </source>
</reference>
<accession>A0A2U1BBK9</accession>
<evidence type="ECO:0000313" key="1">
    <source>
        <dbReference type="EMBL" id="PVY45957.1"/>
    </source>
</evidence>
<comment type="caution">
    <text evidence="1">The sequence shown here is derived from an EMBL/GenBank/DDBJ whole genome shotgun (WGS) entry which is preliminary data.</text>
</comment>
<dbReference type="Proteomes" id="UP000245959">
    <property type="component" value="Unassembled WGS sequence"/>
</dbReference>
<keyword evidence="2" id="KW-1185">Reference proteome</keyword>
<name>A0A2U1BBK9_9BACT</name>